<sequence length="293" mass="32632">MRILLTLLLFLAPPAAAQTEIKLATWNIAWLTLKPAGHPDLPRDIRAREPGDWTLLRGYAQRLAADVIALQEIDGEQAAARVFDPATYAIHLTDEDDVQRPGFAVRRTLRMIPQRDLAALDLRAGARRSLRRSLRRGADIIVEAPNGARLRLLSVHLDAGCREDPFGAGASRDCQGLQRQAEIIAQWAEARRREGMAFAILGDFNRRMGAGDDFLRIIEEAAPVARPTEGLSSPCWADSRGGRPFISHLLLGGPAREWAVPRSLSVLTYAERDRSYRDRLSDHCPVSIRMRLP</sequence>
<feature type="chain" id="PRO_5011785038" evidence="1">
    <location>
        <begin position="18"/>
        <end position="293"/>
    </location>
</feature>
<organism evidence="3 4">
    <name type="scientific">Falsiroseomonas stagni DSM 19981</name>
    <dbReference type="NCBI Taxonomy" id="1123062"/>
    <lineage>
        <taxon>Bacteria</taxon>
        <taxon>Pseudomonadati</taxon>
        <taxon>Pseudomonadota</taxon>
        <taxon>Alphaproteobacteria</taxon>
        <taxon>Acetobacterales</taxon>
        <taxon>Roseomonadaceae</taxon>
        <taxon>Falsiroseomonas</taxon>
    </lineage>
</organism>
<proteinExistence type="predicted"/>
<dbReference type="InterPro" id="IPR005135">
    <property type="entry name" value="Endo/exonuclease/phosphatase"/>
</dbReference>
<keyword evidence="4" id="KW-1185">Reference proteome</keyword>
<keyword evidence="3" id="KW-0540">Nuclease</keyword>
<evidence type="ECO:0000313" key="3">
    <source>
        <dbReference type="EMBL" id="SFK91261.1"/>
    </source>
</evidence>
<protein>
    <submittedName>
        <fullName evidence="3">Metal-dependent hydrolase, endonuclease/exonuclease/phosphatase family</fullName>
    </submittedName>
</protein>
<dbReference type="STRING" id="1123062.SAMN02745775_110143"/>
<dbReference type="Gene3D" id="3.60.10.10">
    <property type="entry name" value="Endonuclease/exonuclease/phosphatase"/>
    <property type="match status" value="1"/>
</dbReference>
<evidence type="ECO:0000313" key="4">
    <source>
        <dbReference type="Proteomes" id="UP000199473"/>
    </source>
</evidence>
<accession>A0A1I4DHA0</accession>
<dbReference type="EMBL" id="FOSQ01000010">
    <property type="protein sequence ID" value="SFK91261.1"/>
    <property type="molecule type" value="Genomic_DNA"/>
</dbReference>
<dbReference type="AlphaFoldDB" id="A0A1I4DHA0"/>
<feature type="signal peptide" evidence="1">
    <location>
        <begin position="1"/>
        <end position="17"/>
    </location>
</feature>
<keyword evidence="3" id="KW-0269">Exonuclease</keyword>
<reference evidence="3 4" key="1">
    <citation type="submission" date="2016-10" db="EMBL/GenBank/DDBJ databases">
        <authorList>
            <person name="de Groot N.N."/>
        </authorList>
    </citation>
    <scope>NUCLEOTIDE SEQUENCE [LARGE SCALE GENOMIC DNA]</scope>
    <source>
        <strain evidence="3 4">DSM 19981</strain>
    </source>
</reference>
<gene>
    <name evidence="3" type="ORF">SAMN02745775_110143</name>
</gene>
<name>A0A1I4DHA0_9PROT</name>
<dbReference type="InterPro" id="IPR036691">
    <property type="entry name" value="Endo/exonu/phosph_ase_sf"/>
</dbReference>
<dbReference type="Proteomes" id="UP000199473">
    <property type="component" value="Unassembled WGS sequence"/>
</dbReference>
<evidence type="ECO:0000256" key="1">
    <source>
        <dbReference type="SAM" id="SignalP"/>
    </source>
</evidence>
<dbReference type="GO" id="GO:0004519">
    <property type="term" value="F:endonuclease activity"/>
    <property type="evidence" value="ECO:0007669"/>
    <property type="project" value="UniProtKB-KW"/>
</dbReference>
<dbReference type="SUPFAM" id="SSF56219">
    <property type="entry name" value="DNase I-like"/>
    <property type="match status" value="1"/>
</dbReference>
<keyword evidence="1" id="KW-0732">Signal</keyword>
<feature type="domain" description="Endonuclease/exonuclease/phosphatase" evidence="2">
    <location>
        <begin position="24"/>
        <end position="283"/>
    </location>
</feature>
<dbReference type="RefSeq" id="WP_092962031.1">
    <property type="nucleotide sequence ID" value="NZ_FOSQ01000010.1"/>
</dbReference>
<dbReference type="Pfam" id="PF03372">
    <property type="entry name" value="Exo_endo_phos"/>
    <property type="match status" value="1"/>
</dbReference>
<keyword evidence="3" id="KW-0255">Endonuclease</keyword>
<dbReference type="OrthoDB" id="395856at2"/>
<dbReference type="GO" id="GO:0004527">
    <property type="term" value="F:exonuclease activity"/>
    <property type="evidence" value="ECO:0007669"/>
    <property type="project" value="UniProtKB-KW"/>
</dbReference>
<keyword evidence="3" id="KW-0378">Hydrolase</keyword>
<evidence type="ECO:0000259" key="2">
    <source>
        <dbReference type="Pfam" id="PF03372"/>
    </source>
</evidence>